<protein>
    <recommendedName>
        <fullName evidence="2">Putative Flp pilus-assembly TadG-like N-terminal domain-containing protein</fullName>
    </recommendedName>
</protein>
<keyword evidence="4" id="KW-1185">Reference proteome</keyword>
<gene>
    <name evidence="3" type="ORF">G6N74_05670</name>
</gene>
<dbReference type="Proteomes" id="UP000481252">
    <property type="component" value="Unassembled WGS sequence"/>
</dbReference>
<dbReference type="Pfam" id="PF13400">
    <property type="entry name" value="Tad"/>
    <property type="match status" value="1"/>
</dbReference>
<evidence type="ECO:0000313" key="3">
    <source>
        <dbReference type="EMBL" id="NGN40546.1"/>
    </source>
</evidence>
<dbReference type="EMBL" id="JAAKZG010000002">
    <property type="protein sequence ID" value="NGN40546.1"/>
    <property type="molecule type" value="Genomic_DNA"/>
</dbReference>
<evidence type="ECO:0000313" key="4">
    <source>
        <dbReference type="Proteomes" id="UP000481252"/>
    </source>
</evidence>
<evidence type="ECO:0000259" key="2">
    <source>
        <dbReference type="Pfam" id="PF13400"/>
    </source>
</evidence>
<dbReference type="RefSeq" id="WP_165115235.1">
    <property type="nucleotide sequence ID" value="NZ_JAAKZG010000002.1"/>
</dbReference>
<keyword evidence="1" id="KW-1133">Transmembrane helix</keyword>
<sequence length="593" mass="60933">MQYYAQVRKKFLETRFCSSISGNIAVMTALTMPVALILAAVAVDEASLYAEKREAQSLVDIAAITAAANLSKAETAVTTTFRDNGVAGVVVGSAGTQPPVGANGIKPTVTVTPGRYVADASAAVGTRFAAGVQPYNSVKVTFKKSGKRYFGGALIGAPTIATQATASVTPQAAFSIGSRLASVDEGILNSLLSGLTGSNLSLKVMDYNALISADVSVLSFFDALATKLQITAGTYTNVLNASATVGQIVSAMASIDGIGAQAKLALQTIASGSTNQTKIPLSHLFDLGPVGNLSLGSRPAGLTAAASIMEILTASAALANGSNQAGVNLTSNLLDLLSTELKLAIGEPPQSSPWFKIGETGSIVRTAQTRLRLIAGVNVGIKGILGGGIRLASVQLPLHVKVAYGEAKVTGITCPTGRPESIKVTIAARPGIATLKIAETDDAGFGNFTKPTSFRDAKIADVEVKLLVLTLPLIAVTGSAGVDIGNLNTKTLTFDYTDIKNKTIKQASAENFTQTLTQSLINDLKLKITALGLPIDVTVLLGVVKQPILNLLGTITAPVDNALYTLLTALGVHVGQADIRVTGATCGNSVLVQ</sequence>
<name>A0A7C9V7H9_9HYPH</name>
<proteinExistence type="predicted"/>
<accession>A0A7C9V7H9</accession>
<feature type="transmembrane region" description="Helical" evidence="1">
    <location>
        <begin position="20"/>
        <end position="43"/>
    </location>
</feature>
<reference evidence="3 4" key="1">
    <citation type="submission" date="2020-02" db="EMBL/GenBank/DDBJ databases">
        <title>Genome sequence of the type strain CGMCC 1.15528 of Mesorhizobium zhangyense.</title>
        <authorList>
            <person name="Gao J."/>
            <person name="Sun J."/>
        </authorList>
    </citation>
    <scope>NUCLEOTIDE SEQUENCE [LARGE SCALE GENOMIC DNA]</scope>
    <source>
        <strain evidence="3 4">CGMCC 1.15528</strain>
    </source>
</reference>
<keyword evidence="1" id="KW-0472">Membrane</keyword>
<dbReference type="InterPro" id="IPR028087">
    <property type="entry name" value="Tad_N"/>
</dbReference>
<evidence type="ECO:0000256" key="1">
    <source>
        <dbReference type="SAM" id="Phobius"/>
    </source>
</evidence>
<organism evidence="3 4">
    <name type="scientific">Mesorhizobium zhangyense</name>
    <dbReference type="NCBI Taxonomy" id="1776730"/>
    <lineage>
        <taxon>Bacteria</taxon>
        <taxon>Pseudomonadati</taxon>
        <taxon>Pseudomonadota</taxon>
        <taxon>Alphaproteobacteria</taxon>
        <taxon>Hyphomicrobiales</taxon>
        <taxon>Phyllobacteriaceae</taxon>
        <taxon>Mesorhizobium</taxon>
    </lineage>
</organism>
<feature type="domain" description="Putative Flp pilus-assembly TadG-like N-terminal" evidence="2">
    <location>
        <begin position="22"/>
        <end position="68"/>
    </location>
</feature>
<dbReference type="AlphaFoldDB" id="A0A7C9V7H9"/>
<comment type="caution">
    <text evidence="3">The sequence shown here is derived from an EMBL/GenBank/DDBJ whole genome shotgun (WGS) entry which is preliminary data.</text>
</comment>
<keyword evidence="1" id="KW-0812">Transmembrane</keyword>